<keyword evidence="4" id="KW-0238">DNA-binding</keyword>
<protein>
    <submittedName>
        <fullName evidence="8">RNA polymerase subunit sigma-24</fullName>
    </submittedName>
</protein>
<dbReference type="GO" id="GO:0006352">
    <property type="term" value="P:DNA-templated transcription initiation"/>
    <property type="evidence" value="ECO:0007669"/>
    <property type="project" value="InterPro"/>
</dbReference>
<dbReference type="PANTHER" id="PTHR43133:SF8">
    <property type="entry name" value="RNA POLYMERASE SIGMA FACTOR HI_1459-RELATED"/>
    <property type="match status" value="1"/>
</dbReference>
<dbReference type="OrthoDB" id="9780326at2"/>
<evidence type="ECO:0000256" key="4">
    <source>
        <dbReference type="ARBA" id="ARBA00023125"/>
    </source>
</evidence>
<dbReference type="Gene3D" id="1.10.10.10">
    <property type="entry name" value="Winged helix-like DNA-binding domain superfamily/Winged helix DNA-binding domain"/>
    <property type="match status" value="1"/>
</dbReference>
<evidence type="ECO:0000259" key="6">
    <source>
        <dbReference type="Pfam" id="PF04542"/>
    </source>
</evidence>
<evidence type="ECO:0000256" key="1">
    <source>
        <dbReference type="ARBA" id="ARBA00010641"/>
    </source>
</evidence>
<dbReference type="Pfam" id="PF08281">
    <property type="entry name" value="Sigma70_r4_2"/>
    <property type="match status" value="1"/>
</dbReference>
<evidence type="ECO:0000313" key="8">
    <source>
        <dbReference type="EMBL" id="PZF71636.1"/>
    </source>
</evidence>
<dbReference type="RefSeq" id="WP_111000010.1">
    <property type="nucleotide sequence ID" value="NZ_QKTW01000022.1"/>
</dbReference>
<dbReference type="EMBL" id="QKTW01000022">
    <property type="protein sequence ID" value="PZF71636.1"/>
    <property type="molecule type" value="Genomic_DNA"/>
</dbReference>
<name>A0A2W2BDA5_9BACT</name>
<organism evidence="8 9">
    <name type="scientific">Taibaiella soli</name>
    <dbReference type="NCBI Taxonomy" id="1649169"/>
    <lineage>
        <taxon>Bacteria</taxon>
        <taxon>Pseudomonadati</taxon>
        <taxon>Bacteroidota</taxon>
        <taxon>Chitinophagia</taxon>
        <taxon>Chitinophagales</taxon>
        <taxon>Chitinophagaceae</taxon>
        <taxon>Taibaiella</taxon>
    </lineage>
</organism>
<dbReference type="SUPFAM" id="SSF88659">
    <property type="entry name" value="Sigma3 and sigma4 domains of RNA polymerase sigma factors"/>
    <property type="match status" value="1"/>
</dbReference>
<dbReference type="InterPro" id="IPR039425">
    <property type="entry name" value="RNA_pol_sigma-70-like"/>
</dbReference>
<dbReference type="InterPro" id="IPR036388">
    <property type="entry name" value="WH-like_DNA-bd_sf"/>
</dbReference>
<dbReference type="Gene3D" id="1.10.1740.10">
    <property type="match status" value="1"/>
</dbReference>
<evidence type="ECO:0000256" key="2">
    <source>
        <dbReference type="ARBA" id="ARBA00023015"/>
    </source>
</evidence>
<dbReference type="GO" id="GO:0003677">
    <property type="term" value="F:DNA binding"/>
    <property type="evidence" value="ECO:0007669"/>
    <property type="project" value="UniProtKB-KW"/>
</dbReference>
<dbReference type="PANTHER" id="PTHR43133">
    <property type="entry name" value="RNA POLYMERASE ECF-TYPE SIGMA FACTO"/>
    <property type="match status" value="1"/>
</dbReference>
<feature type="domain" description="RNA polymerase sigma-70 region 2" evidence="6">
    <location>
        <begin position="7"/>
        <end position="73"/>
    </location>
</feature>
<feature type="domain" description="RNA polymerase sigma factor 70 region 4 type 2" evidence="7">
    <location>
        <begin position="98"/>
        <end position="147"/>
    </location>
</feature>
<evidence type="ECO:0000256" key="3">
    <source>
        <dbReference type="ARBA" id="ARBA00023082"/>
    </source>
</evidence>
<evidence type="ECO:0000259" key="7">
    <source>
        <dbReference type="Pfam" id="PF08281"/>
    </source>
</evidence>
<keyword evidence="9" id="KW-1185">Reference proteome</keyword>
<comment type="caution">
    <text evidence="8">The sequence shown here is derived from an EMBL/GenBank/DDBJ whole genome shotgun (WGS) entry which is preliminary data.</text>
</comment>
<dbReference type="InterPro" id="IPR013325">
    <property type="entry name" value="RNA_pol_sigma_r2"/>
</dbReference>
<dbReference type="NCBIfam" id="TIGR02937">
    <property type="entry name" value="sigma70-ECF"/>
    <property type="match status" value="1"/>
</dbReference>
<accession>A0A2W2BDA5</accession>
<evidence type="ECO:0000313" key="9">
    <source>
        <dbReference type="Proteomes" id="UP000248745"/>
    </source>
</evidence>
<dbReference type="GO" id="GO:0016987">
    <property type="term" value="F:sigma factor activity"/>
    <property type="evidence" value="ECO:0007669"/>
    <property type="project" value="UniProtKB-KW"/>
</dbReference>
<gene>
    <name evidence="8" type="ORF">DN068_16320</name>
</gene>
<dbReference type="Proteomes" id="UP000248745">
    <property type="component" value="Unassembled WGS sequence"/>
</dbReference>
<dbReference type="SUPFAM" id="SSF88946">
    <property type="entry name" value="Sigma2 domain of RNA polymerase sigma factors"/>
    <property type="match status" value="1"/>
</dbReference>
<keyword evidence="3" id="KW-0731">Sigma factor</keyword>
<keyword evidence="5" id="KW-0804">Transcription</keyword>
<comment type="similarity">
    <text evidence="1">Belongs to the sigma-70 factor family. ECF subfamily.</text>
</comment>
<proteinExistence type="inferred from homology"/>
<dbReference type="InterPro" id="IPR013324">
    <property type="entry name" value="RNA_pol_sigma_r3/r4-like"/>
</dbReference>
<keyword evidence="2" id="KW-0805">Transcription regulation</keyword>
<sequence>MIFEQIYTDYWQKIFRLCMGYVNDYEQAQDMAQETFITVWQKLPTFRNESNIGTWIFRIASNICLRQIEREKRYQKTEVPIHLAEQKQENIEPQLQFLYRCISQLPETDRIIISLELEGIKQAEIAQIVGISEVNVRVKMHRIKDRLAQKFKDNELR</sequence>
<dbReference type="InterPro" id="IPR014284">
    <property type="entry name" value="RNA_pol_sigma-70_dom"/>
</dbReference>
<dbReference type="AlphaFoldDB" id="A0A2W2BDA5"/>
<dbReference type="InterPro" id="IPR013249">
    <property type="entry name" value="RNA_pol_sigma70_r4_t2"/>
</dbReference>
<reference evidence="8 9" key="1">
    <citation type="submission" date="2018-06" db="EMBL/GenBank/DDBJ databases">
        <title>Mucibacter soli gen. nov., sp. nov., a new member of the family Chitinophagaceae producing mucin.</title>
        <authorList>
            <person name="Kim M.-K."/>
            <person name="Park S."/>
            <person name="Kim T.-S."/>
            <person name="Joung Y."/>
            <person name="Han J.-H."/>
            <person name="Kim S.B."/>
        </authorList>
    </citation>
    <scope>NUCLEOTIDE SEQUENCE [LARGE SCALE GENOMIC DNA]</scope>
    <source>
        <strain evidence="8 9">R1-15</strain>
    </source>
</reference>
<dbReference type="InterPro" id="IPR007627">
    <property type="entry name" value="RNA_pol_sigma70_r2"/>
</dbReference>
<evidence type="ECO:0000256" key="5">
    <source>
        <dbReference type="ARBA" id="ARBA00023163"/>
    </source>
</evidence>
<dbReference type="Pfam" id="PF04542">
    <property type="entry name" value="Sigma70_r2"/>
    <property type="match status" value="1"/>
</dbReference>